<keyword evidence="3" id="KW-1185">Reference proteome</keyword>
<dbReference type="InterPro" id="IPR036866">
    <property type="entry name" value="RibonucZ/Hydroxyglut_hydro"/>
</dbReference>
<dbReference type="Proteomes" id="UP000677436">
    <property type="component" value="Chromosome"/>
</dbReference>
<keyword evidence="1" id="KW-0378">Hydrolase</keyword>
<protein>
    <submittedName>
        <fullName evidence="2">MBL fold metallo-hydrolase</fullName>
    </submittedName>
</protein>
<organism evidence="2 3">
    <name type="scientific">Polycladomyces abyssicola</name>
    <dbReference type="NCBI Taxonomy" id="1125966"/>
    <lineage>
        <taxon>Bacteria</taxon>
        <taxon>Bacillati</taxon>
        <taxon>Bacillota</taxon>
        <taxon>Bacilli</taxon>
        <taxon>Bacillales</taxon>
        <taxon>Thermoactinomycetaceae</taxon>
        <taxon>Polycladomyces</taxon>
    </lineage>
</organism>
<dbReference type="GO" id="GO:0016787">
    <property type="term" value="F:hydrolase activity"/>
    <property type="evidence" value="ECO:0007669"/>
    <property type="project" value="UniProtKB-KW"/>
</dbReference>
<accession>A0A8D5ZKN0</accession>
<dbReference type="InterPro" id="IPR050114">
    <property type="entry name" value="UPF0173_UPF0282_UlaG_hydrolase"/>
</dbReference>
<dbReference type="Gene3D" id="3.60.15.10">
    <property type="entry name" value="Ribonuclease Z/Hydroxyacylglutathione hydrolase-like"/>
    <property type="match status" value="1"/>
</dbReference>
<gene>
    <name evidence="2" type="ORF">JIR001_14270</name>
</gene>
<dbReference type="PANTHER" id="PTHR43546:SF9">
    <property type="entry name" value="L-ASCORBATE-6-PHOSPHATE LACTONASE ULAG-RELATED"/>
    <property type="match status" value="1"/>
</dbReference>
<dbReference type="EMBL" id="AP024601">
    <property type="protein sequence ID" value="BCU81644.1"/>
    <property type="molecule type" value="Genomic_DNA"/>
</dbReference>
<evidence type="ECO:0000313" key="2">
    <source>
        <dbReference type="EMBL" id="BCU81644.1"/>
    </source>
</evidence>
<name>A0A8D5ZKN0_9BACL</name>
<dbReference type="Pfam" id="PF13483">
    <property type="entry name" value="Lactamase_B_3"/>
    <property type="match status" value="1"/>
</dbReference>
<evidence type="ECO:0000256" key="1">
    <source>
        <dbReference type="ARBA" id="ARBA00022801"/>
    </source>
</evidence>
<dbReference type="SUPFAM" id="SSF56281">
    <property type="entry name" value="Metallo-hydrolase/oxidoreductase"/>
    <property type="match status" value="1"/>
</dbReference>
<proteinExistence type="predicted"/>
<reference evidence="2" key="2">
    <citation type="journal article" date="2021" name="Microbiol. Resour. Announc.">
        <title>Complete Genome Sequence of Polycladomyces abyssicola JIR-001T, Isolated from Hemipelagic Sediment in Deep Seawater.</title>
        <authorList>
            <person name="Tsubouchi T."/>
            <person name="Kaneko Y."/>
        </authorList>
    </citation>
    <scope>NUCLEOTIDE SEQUENCE</scope>
    <source>
        <strain evidence="2">JIR-001</strain>
    </source>
</reference>
<dbReference type="KEGG" id="pabs:JIR001_14270"/>
<reference evidence="2" key="1">
    <citation type="journal article" date="2013" name="Int. J. Syst. Evol. Microbiol.">
        <title>Polycladomyces abyssicola gen. nov., sp. nov., a thermophilic filamentous bacterium isolated from hemipelagic sediment.</title>
        <authorList>
            <person name="Tsubouchi T."/>
            <person name="Shimane Y."/>
            <person name="Mori K."/>
            <person name="Usui K."/>
            <person name="Hiraki T."/>
            <person name="Tame A."/>
            <person name="Uematsu K."/>
            <person name="Maruyama T."/>
            <person name="Hatada Y."/>
        </authorList>
    </citation>
    <scope>NUCLEOTIDE SEQUENCE</scope>
    <source>
        <strain evidence="2">JIR-001</strain>
    </source>
</reference>
<dbReference type="PANTHER" id="PTHR43546">
    <property type="entry name" value="UPF0173 METAL-DEPENDENT HYDROLASE MJ1163-RELATED"/>
    <property type="match status" value="1"/>
</dbReference>
<sequence length="245" mass="27574">MKIKLIRHATFQIRYAGVELLVDPMLSKAGSLPPTTNTPNQRSNPLVSLLHPDVILLTHLHRDHFDDEAVNRLPKHIPILCQPPDQESLHKKGFMDVRPINKQVSYKGIRFSRTGGQHATGEIGQKMGPVSGFVLQAQGEPSLYLTGDTIWCPEVETALMTYRPEVVVVFAGAAQFLTGDPITMAKEDVRKLRQAVPNSEITVAHMEVWNHCLLTREELKRDLADQGLIEGVWVPEDGEEREFFR</sequence>
<dbReference type="AlphaFoldDB" id="A0A8D5ZKN0"/>
<dbReference type="RefSeq" id="WP_212774841.1">
    <property type="nucleotide sequence ID" value="NZ_AP024601.1"/>
</dbReference>
<evidence type="ECO:0000313" key="3">
    <source>
        <dbReference type="Proteomes" id="UP000677436"/>
    </source>
</evidence>